<dbReference type="RefSeq" id="WP_012530556.1">
    <property type="nucleotide sequence ID" value="NC_011146.1"/>
</dbReference>
<evidence type="ECO:0000313" key="2">
    <source>
        <dbReference type="EMBL" id="ACH39136.1"/>
    </source>
</evidence>
<sequence>MPNSEPLCLVIIPYEKKKDAAGKVVDYETVFRRLIVPAVEAAGLLPVRADEQRTGCLNLRQPLERLRYCDCALADLSTGDPRVLYQLGIRQAVHPVRTLLVYAAGCAQLPLEAEGLPAVPYRVSPHGQPMHEAKYRALLTERLAEAMEGAAESEVYRALRGGSGEQAAKKERIAGRELHATVFANLLKKGRAGGLAALRELQSELSVHSEADPADLVELLLSYRALNGWSEIIELARQMPPALADSVLVQQQLGLALNWAGEGEHAEQVLRQLIARRGPSSDSYGILGRIMKDRWEQALTRGEMELARELLQKAASAYLKGFEADWRSTYPGVNAVTLMELKEPADPRRREILPVVHYAVEQRIRSGAADYWDYATLLELAALSCDEAKGRDALGRSLAMVREAWEPETTARDLRLIREARQRRGAECPAWAEYAESELLKAAERGTARP</sequence>
<dbReference type="InterPro" id="IPR025136">
    <property type="entry name" value="MAP3K_TRAF-bd"/>
</dbReference>
<accession>B5EDE0</accession>
<proteinExistence type="predicted"/>
<reference evidence="2 3" key="2">
    <citation type="journal article" date="2010" name="BMC Genomics">
        <title>The genome of Geobacter bemidjiensis, exemplar for the subsurface clade of Geobacter species that predominate in Fe(III)-reducing subsurface environments.</title>
        <authorList>
            <person name="Aklujkar M."/>
            <person name="Young N.D."/>
            <person name="Holmes D."/>
            <person name="Chavan M."/>
            <person name="Risso C."/>
            <person name="Kiss H.E."/>
            <person name="Han C.S."/>
            <person name="Land M.L."/>
            <person name="Lovley D.R."/>
        </authorList>
    </citation>
    <scope>NUCLEOTIDE SEQUENCE [LARGE SCALE GENOMIC DNA]</scope>
    <source>
        <strain evidence="3">ATCC BAA-1014 / DSM 16622 / JCM 12645 / Bem</strain>
    </source>
</reference>
<feature type="domain" description="MAP3K TRAFs-binding" evidence="1">
    <location>
        <begin position="83"/>
        <end position="426"/>
    </location>
</feature>
<reference evidence="2 3" key="1">
    <citation type="submission" date="2008-07" db="EMBL/GenBank/DDBJ databases">
        <title>Complete sequence of Geobacter bemidjiensis BEM.</title>
        <authorList>
            <consortium name="US DOE Joint Genome Institute"/>
            <person name="Lucas S."/>
            <person name="Copeland A."/>
            <person name="Lapidus A."/>
            <person name="Glavina del Rio T."/>
            <person name="Dalin E."/>
            <person name="Tice H."/>
            <person name="Bruce D."/>
            <person name="Goodwin L."/>
            <person name="Pitluck S."/>
            <person name="Kiss H."/>
            <person name="Brettin T."/>
            <person name="Detter J.C."/>
            <person name="Han C."/>
            <person name="Kuske C.R."/>
            <person name="Schmutz J."/>
            <person name="Larimer F."/>
            <person name="Land M."/>
            <person name="Hauser L."/>
            <person name="Kyrpides N."/>
            <person name="Lykidis A."/>
            <person name="Lovley D."/>
            <person name="Richardson P."/>
        </authorList>
    </citation>
    <scope>NUCLEOTIDE SEQUENCE [LARGE SCALE GENOMIC DNA]</scope>
    <source>
        <strain evidence="3">ATCC BAA-1014 / DSM 16622 / JCM 12645 / Bem</strain>
    </source>
</reference>
<dbReference type="KEGG" id="gbm:Gbem_2123"/>
<evidence type="ECO:0000259" key="1">
    <source>
        <dbReference type="Pfam" id="PF13281"/>
    </source>
</evidence>
<dbReference type="AlphaFoldDB" id="B5EDE0"/>
<organism evidence="2 3">
    <name type="scientific">Citrifermentans bemidjiense (strain ATCC BAA-1014 / DSM 16622 / JCM 12645 / Bem)</name>
    <name type="common">Geobacter bemidjiensis</name>
    <dbReference type="NCBI Taxonomy" id="404380"/>
    <lineage>
        <taxon>Bacteria</taxon>
        <taxon>Pseudomonadati</taxon>
        <taxon>Thermodesulfobacteriota</taxon>
        <taxon>Desulfuromonadia</taxon>
        <taxon>Geobacterales</taxon>
        <taxon>Geobacteraceae</taxon>
        <taxon>Citrifermentans</taxon>
    </lineage>
</organism>
<dbReference type="STRING" id="404380.Gbem_2123"/>
<dbReference type="eggNOG" id="COG0457">
    <property type="taxonomic scope" value="Bacteria"/>
</dbReference>
<dbReference type="EMBL" id="CP001124">
    <property type="protein sequence ID" value="ACH39136.1"/>
    <property type="molecule type" value="Genomic_DNA"/>
</dbReference>
<dbReference type="Pfam" id="PF13281">
    <property type="entry name" value="MAP3K_TRAF_bd"/>
    <property type="match status" value="1"/>
</dbReference>
<evidence type="ECO:0000313" key="3">
    <source>
        <dbReference type="Proteomes" id="UP000008825"/>
    </source>
</evidence>
<name>B5EDE0_CITBB</name>
<dbReference type="Proteomes" id="UP000008825">
    <property type="component" value="Chromosome"/>
</dbReference>
<protein>
    <recommendedName>
        <fullName evidence="1">MAP3K TRAFs-binding domain-containing protein</fullName>
    </recommendedName>
</protein>
<gene>
    <name evidence="2" type="ordered locus">Gbem_2123</name>
</gene>
<dbReference type="OrthoDB" id="9816036at2"/>
<keyword evidence="3" id="KW-1185">Reference proteome</keyword>
<dbReference type="HOGENOM" id="CLU_049144_0_0_7"/>